<dbReference type="InterPro" id="IPR048037">
    <property type="entry name" value="DmmA-like_C"/>
</dbReference>
<feature type="domain" description="Dimethylamine monooxygenase subunit DmmA-like C-terminal" evidence="1">
    <location>
        <begin position="121"/>
        <end position="163"/>
    </location>
</feature>
<comment type="caution">
    <text evidence="2">The sequence shown here is derived from an EMBL/GenBank/DDBJ whole genome shotgun (WGS) entry which is preliminary data.</text>
</comment>
<evidence type="ECO:0000259" key="1">
    <source>
        <dbReference type="Pfam" id="PF22289"/>
    </source>
</evidence>
<dbReference type="Pfam" id="PF22289">
    <property type="entry name" value="DmmA-like_C"/>
    <property type="match status" value="1"/>
</dbReference>
<gene>
    <name evidence="2" type="ORF">ISG29_12020</name>
</gene>
<evidence type="ECO:0000313" key="3">
    <source>
        <dbReference type="Proteomes" id="UP000656804"/>
    </source>
</evidence>
<dbReference type="EMBL" id="JADIVZ010000005">
    <property type="protein sequence ID" value="MBF4162419.1"/>
    <property type="molecule type" value="Genomic_DNA"/>
</dbReference>
<reference evidence="2" key="1">
    <citation type="submission" date="2020-11" db="EMBL/GenBank/DDBJ databases">
        <title>Nocardioides sp. CBS4Y-1, whole genome shotgun sequence.</title>
        <authorList>
            <person name="Tuo L."/>
        </authorList>
    </citation>
    <scope>NUCLEOTIDE SEQUENCE</scope>
    <source>
        <strain evidence="2">CBS4Y-1</strain>
    </source>
</reference>
<accession>A0A930V1P9</accession>
<dbReference type="RefSeq" id="WP_194503676.1">
    <property type="nucleotide sequence ID" value="NZ_JADIVZ010000005.1"/>
</dbReference>
<name>A0A930V1P9_9ACTN</name>
<dbReference type="NCBIfam" id="NF041259">
    <property type="entry name" value="mono_DmmA_fam"/>
    <property type="match status" value="1"/>
</dbReference>
<protein>
    <recommendedName>
        <fullName evidence="1">Dimethylamine monooxygenase subunit DmmA-like C-terminal domain-containing protein</fullName>
    </recommendedName>
</protein>
<keyword evidence="3" id="KW-1185">Reference proteome</keyword>
<dbReference type="AlphaFoldDB" id="A0A930V1P9"/>
<organism evidence="2 3">
    <name type="scientific">Nocardioides acrostichi</name>
    <dbReference type="NCBI Taxonomy" id="2784339"/>
    <lineage>
        <taxon>Bacteria</taxon>
        <taxon>Bacillati</taxon>
        <taxon>Actinomycetota</taxon>
        <taxon>Actinomycetes</taxon>
        <taxon>Propionibacteriales</taxon>
        <taxon>Nocardioidaceae</taxon>
        <taxon>Nocardioides</taxon>
    </lineage>
</organism>
<proteinExistence type="predicted"/>
<dbReference type="Proteomes" id="UP000656804">
    <property type="component" value="Unassembled WGS sequence"/>
</dbReference>
<evidence type="ECO:0000313" key="2">
    <source>
        <dbReference type="EMBL" id="MBF4162419.1"/>
    </source>
</evidence>
<sequence>MSEPIGGSVLGLPVWPAQPESVDPSGTSHLVIALGDHPRTASVAGAWVAEAEALAPSRVVSHPDDVGPALAASRTGVRVLVVGGTYDVLTVLATARAHGLGPTELRSFVVDVDEPLVDLPVYCAHCRATHRLHTAPGEEVDCPGCGRRLEVHPHHSAVRGSFLASDARARDVA</sequence>